<sequence length="80" mass="9189">MASRIRPLATSSGVLAHMRRLFGNRRSAVENEGPLPTRERPYRRTSHSHILGKAEEKPKILGQVAWEGRTTISTIRYYRD</sequence>
<evidence type="ECO:0000313" key="2">
    <source>
        <dbReference type="EMBL" id="VTZ59424.1"/>
    </source>
</evidence>
<reference evidence="2" key="1">
    <citation type="submission" date="2019-06" db="EMBL/GenBank/DDBJ databases">
        <authorList>
            <person name="Le Quere A."/>
            <person name="Colella S."/>
        </authorList>
    </citation>
    <scope>NUCLEOTIDE SEQUENCE</scope>
    <source>
        <strain evidence="2">EmedicaeMD41</strain>
    </source>
</reference>
<dbReference type="AlphaFoldDB" id="A0A508WPR1"/>
<protein>
    <submittedName>
        <fullName evidence="2">Uncharacterized protein</fullName>
    </submittedName>
</protein>
<gene>
    <name evidence="2" type="ORF">EMEDMD4_1080002</name>
</gene>
<proteinExistence type="predicted"/>
<dbReference type="EMBL" id="CABFNB010000011">
    <property type="protein sequence ID" value="VTZ59424.1"/>
    <property type="molecule type" value="Genomic_DNA"/>
</dbReference>
<organism evidence="2">
    <name type="scientific">Sinorhizobium medicae</name>
    <dbReference type="NCBI Taxonomy" id="110321"/>
    <lineage>
        <taxon>Bacteria</taxon>
        <taxon>Pseudomonadati</taxon>
        <taxon>Pseudomonadota</taxon>
        <taxon>Alphaproteobacteria</taxon>
        <taxon>Hyphomicrobiales</taxon>
        <taxon>Rhizobiaceae</taxon>
        <taxon>Sinorhizobium/Ensifer group</taxon>
        <taxon>Sinorhizobium</taxon>
    </lineage>
</organism>
<accession>A0A508WPR1</accession>
<feature type="region of interest" description="Disordered" evidence="1">
    <location>
        <begin position="27"/>
        <end position="51"/>
    </location>
</feature>
<dbReference type="Proteomes" id="UP000507954">
    <property type="component" value="Unassembled WGS sequence"/>
</dbReference>
<name>A0A508WPR1_9HYPH</name>
<evidence type="ECO:0000256" key="1">
    <source>
        <dbReference type="SAM" id="MobiDB-lite"/>
    </source>
</evidence>